<evidence type="ECO:0000256" key="2">
    <source>
        <dbReference type="ARBA" id="ARBA00022448"/>
    </source>
</evidence>
<feature type="transmembrane region" description="Helical" evidence="7">
    <location>
        <begin position="12"/>
        <end position="32"/>
    </location>
</feature>
<comment type="caution">
    <text evidence="8">The sequence shown here is derived from an EMBL/GenBank/DDBJ whole genome shotgun (WGS) entry which is preliminary data.</text>
</comment>
<dbReference type="NCBIfam" id="NF009070">
    <property type="entry name" value="PRK12405.1"/>
    <property type="match status" value="1"/>
</dbReference>
<sequence length="200" mass="22560">MAQYKTILKDNLWNNNAIFVQILGICSTLAVTNRLENTLIMSIGVILVMGFTNFTISSIKSLIPRKVRMIVQTLIISFYVIIVDIILKAFLPDISRALGPYVGLIITNCIIMGRAEAFAQSNKPFISFWDGITSGTGYMYVLLTIAFFRELLGFGTIFGFQIMPENFIKWTIMVMPPSAFFMLAIFIWIVKGIMSKKEAE</sequence>
<feature type="transmembrane region" description="Helical" evidence="7">
    <location>
        <begin position="69"/>
        <end position="91"/>
    </location>
</feature>
<dbReference type="PIRSF" id="PIRSF006102">
    <property type="entry name" value="NQR_DE"/>
    <property type="match status" value="1"/>
</dbReference>
<dbReference type="PANTHER" id="PTHR30586">
    <property type="entry name" value="ELECTRON TRANSPORT COMPLEX PROTEIN RNFE"/>
    <property type="match status" value="1"/>
</dbReference>
<evidence type="ECO:0000313" key="8">
    <source>
        <dbReference type="EMBL" id="PWJ96567.1"/>
    </source>
</evidence>
<evidence type="ECO:0000256" key="1">
    <source>
        <dbReference type="ARBA" id="ARBA00004127"/>
    </source>
</evidence>
<proteinExistence type="predicted"/>
<dbReference type="NCBIfam" id="NF006777">
    <property type="entry name" value="PRK09292.1"/>
    <property type="match status" value="1"/>
</dbReference>
<feature type="transmembrane region" description="Helical" evidence="7">
    <location>
        <begin position="167"/>
        <end position="190"/>
    </location>
</feature>
<keyword evidence="2" id="KW-0813">Transport</keyword>
<reference evidence="8 9" key="1">
    <citation type="submission" date="2018-05" db="EMBL/GenBank/DDBJ databases">
        <title>Genomic Encyclopedia of Type Strains, Phase IV (KMG-IV): sequencing the most valuable type-strain genomes for metagenomic binning, comparative biology and taxonomic classification.</title>
        <authorList>
            <person name="Goeker M."/>
        </authorList>
    </citation>
    <scope>NUCLEOTIDE SEQUENCE [LARGE SCALE GENOMIC DNA]</scope>
    <source>
        <strain evidence="8 9">DSM 24906</strain>
    </source>
</reference>
<feature type="transmembrane region" description="Helical" evidence="7">
    <location>
        <begin position="97"/>
        <end position="117"/>
    </location>
</feature>
<organism evidence="8 9">
    <name type="scientific">Oceanotoga teriensis</name>
    <dbReference type="NCBI Taxonomy" id="515440"/>
    <lineage>
        <taxon>Bacteria</taxon>
        <taxon>Thermotogati</taxon>
        <taxon>Thermotogota</taxon>
        <taxon>Thermotogae</taxon>
        <taxon>Petrotogales</taxon>
        <taxon>Petrotogaceae</taxon>
        <taxon>Oceanotoga</taxon>
    </lineage>
</organism>
<keyword evidence="4" id="KW-1278">Translocase</keyword>
<evidence type="ECO:0000256" key="6">
    <source>
        <dbReference type="ARBA" id="ARBA00023136"/>
    </source>
</evidence>
<dbReference type="PANTHER" id="PTHR30586:SF1">
    <property type="entry name" value="NA(+)-TRANSLOCATING NADH-QUINONE REDUCTASE SUBUNIT D"/>
    <property type="match status" value="1"/>
</dbReference>
<keyword evidence="9" id="KW-1185">Reference proteome</keyword>
<feature type="transmembrane region" description="Helical" evidence="7">
    <location>
        <begin position="38"/>
        <end position="57"/>
    </location>
</feature>
<comment type="subcellular location">
    <subcellularLocation>
        <location evidence="1">Endomembrane system</location>
        <topology evidence="1">Multi-pass membrane protein</topology>
    </subcellularLocation>
</comment>
<dbReference type="InterPro" id="IPR003667">
    <property type="entry name" value="NqrDE/RnfAE"/>
</dbReference>
<keyword evidence="6 7" id="KW-0472">Membrane</keyword>
<evidence type="ECO:0000313" key="9">
    <source>
        <dbReference type="Proteomes" id="UP000245921"/>
    </source>
</evidence>
<keyword evidence="3 7" id="KW-0812">Transmembrane</keyword>
<dbReference type="Proteomes" id="UP000245921">
    <property type="component" value="Unassembled WGS sequence"/>
</dbReference>
<dbReference type="AlphaFoldDB" id="A0AA45C912"/>
<name>A0AA45C912_9BACT</name>
<dbReference type="Pfam" id="PF02508">
    <property type="entry name" value="Rnf-Nqr"/>
    <property type="match status" value="1"/>
</dbReference>
<gene>
    <name evidence="8" type="ORF">C7380_101140</name>
</gene>
<evidence type="ECO:0000256" key="3">
    <source>
        <dbReference type="ARBA" id="ARBA00022692"/>
    </source>
</evidence>
<evidence type="ECO:0000256" key="4">
    <source>
        <dbReference type="ARBA" id="ARBA00022967"/>
    </source>
</evidence>
<dbReference type="GO" id="GO:0005886">
    <property type="term" value="C:plasma membrane"/>
    <property type="evidence" value="ECO:0007669"/>
    <property type="project" value="TreeGrafter"/>
</dbReference>
<evidence type="ECO:0000256" key="7">
    <source>
        <dbReference type="SAM" id="Phobius"/>
    </source>
</evidence>
<keyword evidence="5 7" id="KW-1133">Transmembrane helix</keyword>
<accession>A0AA45C912</accession>
<protein>
    <submittedName>
        <fullName evidence="8">Na+-transporting NADH:ubiquinone oxidoreductase subunit D</fullName>
    </submittedName>
</protein>
<dbReference type="EMBL" id="QGGI01000001">
    <property type="protein sequence ID" value="PWJ96567.1"/>
    <property type="molecule type" value="Genomic_DNA"/>
</dbReference>
<dbReference type="RefSeq" id="WP_206050481.1">
    <property type="nucleotide sequence ID" value="NZ_JAMHJO010000010.1"/>
</dbReference>
<evidence type="ECO:0000256" key="5">
    <source>
        <dbReference type="ARBA" id="ARBA00022989"/>
    </source>
</evidence>
<dbReference type="GO" id="GO:0012505">
    <property type="term" value="C:endomembrane system"/>
    <property type="evidence" value="ECO:0007669"/>
    <property type="project" value="UniProtKB-SubCell"/>
</dbReference>